<comment type="caution">
    <text evidence="1">The sequence shown here is derived from an EMBL/GenBank/DDBJ whole genome shotgun (WGS) entry which is preliminary data.</text>
</comment>
<reference evidence="1" key="1">
    <citation type="submission" date="2022-10" db="EMBL/GenBank/DDBJ databases">
        <title>Culturing micro-colonial fungi from biological soil crusts in the Mojave desert and describing Neophaeococcomyces mojavensis, and introducing the new genera and species Taxawa tesnikishii.</title>
        <authorList>
            <person name="Kurbessoian T."/>
            <person name="Stajich J.E."/>
        </authorList>
    </citation>
    <scope>NUCLEOTIDE SEQUENCE</scope>
    <source>
        <strain evidence="1">JES_112</strain>
    </source>
</reference>
<organism evidence="1 2">
    <name type="scientific">Neophaeococcomyces mojaviensis</name>
    <dbReference type="NCBI Taxonomy" id="3383035"/>
    <lineage>
        <taxon>Eukaryota</taxon>
        <taxon>Fungi</taxon>
        <taxon>Dikarya</taxon>
        <taxon>Ascomycota</taxon>
        <taxon>Pezizomycotina</taxon>
        <taxon>Eurotiomycetes</taxon>
        <taxon>Chaetothyriomycetidae</taxon>
        <taxon>Chaetothyriales</taxon>
        <taxon>Chaetothyriales incertae sedis</taxon>
        <taxon>Neophaeococcomyces</taxon>
    </lineage>
</organism>
<keyword evidence="2" id="KW-1185">Reference proteome</keyword>
<dbReference type="EMBL" id="JAPDRQ010000316">
    <property type="protein sequence ID" value="KAJ9650711.1"/>
    <property type="molecule type" value="Genomic_DNA"/>
</dbReference>
<name>A0ACC2ZSW2_9EURO</name>
<evidence type="ECO:0000313" key="1">
    <source>
        <dbReference type="EMBL" id="KAJ9650711.1"/>
    </source>
</evidence>
<accession>A0ACC2ZSW2</accession>
<sequence length="1642" mass="177308">MNVVWHGHYFKYFEIARCALLGRYNYDYPQMLESGYLWPVVDARVKYVRPLLFNQPLRVVARLVEWENRLKIDYEILDAQSGQGNAVPVPAGTVGTLGSACAMNRANRFARALLCTVLLLAAPLVQAADPAIDAITQAVARPDVLRGQFTQEKQVSGFRNPLRSQGRFVVARQHGVIWTTLKPFPSEVVVTADRILSRQRDGSTRVELDARQQPAMRSVNAIMFALMSGDVQALSGPFNVTVSREGQGWRLQLTPKSAMLAKAFQSLTLQGDRYVRQVEIVEASKDRTLIQFNALSEAPAALSADEARRFDQQSRIDTDILALLPQDAHDRLLSDVTRRIADGSSRQVVVLLGSKDGAAAKRAQAAFAAAMAKDADHALLVPSGSIEGWFDEARAFYAPYRDRLLTPAQREQLQGGEPGALAEQALAALYGPMGPPRLTEWRQDPLSLWPQWWQQQAQGAGLRLGDDGLLDAEGRHWAALQFDTPGSAFKLDGERHLDGLLERAGQAAKAAAPDLEILHAGVPLHAEAAAVQANREINTIGWGSLAAVLLLVWLAFRSLRPILLVATSLLIGCGVALAVTVLVFGNVHVLTLVFGASLVGVAEDYGIHWFASRQAEPADRRWKLLRHLLPGLWLALLTSALAYLALGLTPFPGLRQMALFSVVGLAAAFLTVIFWFPWLDGGEIRQTRFSQWLGSTLERFPRLHGRRAVTLFVVITLALSAIGIARLQSNDDLRSLQSSPPALMAQQIRLSQLLGMPSPAQFYLVQGVDAAQLLQREEALTGRLRVLANDKRIGGYRAISDWLPSPSRQQADAALTAKVEPGVLSAVSEAVGEPLQRPQFANAPLTAEAFLASPASQPFRHLWVGDVGGQMISVVMVDDLSRADALATLQGAAEGLPGVRWVDRTADFSQLLGHYRKLMGGLLLVGIALVFGALWLRYRRQAWRVFAPTLIAGALTLGLLGLFGQPLQLFNVLALMLLLGMGIDYGIFLIEHRGDASAWLAVCVGAASTWLSFGLLGLSQTPALRAFGLTLLFGIGLVWLISPLFRPSPHALPPALHEQSHQQRLPYTCAGGRVPQLIVRNIAALLLCALLSACAGRMPRPQVELPPLRLAPSSLPTPLALQQQLHFRFGRHERDLDALLEADAQQVQLAVQAMGQTGVRLHWDGRQLTEQRASWLPPQVRAERVLDDLQFALWPTAAIAAVLPPGWQVGDDGHQRSLSRDGWQPAAGQPRRRLRAAHRIDRYGWAGLMDTAVFLNDLGIVCALGEGRAVVAEAMFAEVPGGLSNNDSLLPGRTLALGEVCTPLPTLDELPLALRGRNNALLAVALAQIAPAVAAAIARYGAERVAVVMGTSTSGIGEGERAMCSHASNGHWPADYDYAQQEMGTAAQFVRLRSGAQGPAWTLSTACSSSAKALVSAARLLRAGVVDAVIAGGADSLCRFTVAGFSALESVSALRCNPFSQHRSGINIGEGAALFLLTRDIGPVALAGWGESSDAHHMSAPDPQGQGAIDALRQALKRAVWSPADVDYVNLHGTATDHNDAMESLAVSEVLGTDVPASSTKPLTGHTLGASGAIEAALCWMMLAENPLQRLPPHWWDGAVDEALPELSLVAPGTRLARPLRRILSNSFAFGGSNAVLALERR</sequence>
<gene>
    <name evidence="1" type="ORF">H2198_009985</name>
</gene>
<dbReference type="Proteomes" id="UP001172386">
    <property type="component" value="Unassembled WGS sequence"/>
</dbReference>
<proteinExistence type="predicted"/>
<evidence type="ECO:0000313" key="2">
    <source>
        <dbReference type="Proteomes" id="UP001172386"/>
    </source>
</evidence>
<protein>
    <submittedName>
        <fullName evidence="1">Uncharacterized protein</fullName>
    </submittedName>
</protein>